<dbReference type="Proteomes" id="UP000095283">
    <property type="component" value="Unplaced"/>
</dbReference>
<proteinExistence type="predicted"/>
<evidence type="ECO:0000313" key="2">
    <source>
        <dbReference type="WBParaSite" id="Hba_06033"/>
    </source>
</evidence>
<dbReference type="AlphaFoldDB" id="A0A1I7WLL6"/>
<sequence>MESILHQMSQFNQEMARSCWARETQSVFRNSDFFGIRSARAAPICRTFVDFPISCKCRTTVEWSTFSSSATSRVGFAWVRFNNGSQLAVVNRQRTSATLLIFKALVSVTKS</sequence>
<reference evidence="2" key="1">
    <citation type="submission" date="2016-11" db="UniProtKB">
        <authorList>
            <consortium name="WormBaseParasite"/>
        </authorList>
    </citation>
    <scope>IDENTIFICATION</scope>
</reference>
<organism evidence="1 2">
    <name type="scientific">Heterorhabditis bacteriophora</name>
    <name type="common">Entomopathogenic nematode worm</name>
    <dbReference type="NCBI Taxonomy" id="37862"/>
    <lineage>
        <taxon>Eukaryota</taxon>
        <taxon>Metazoa</taxon>
        <taxon>Ecdysozoa</taxon>
        <taxon>Nematoda</taxon>
        <taxon>Chromadorea</taxon>
        <taxon>Rhabditida</taxon>
        <taxon>Rhabditina</taxon>
        <taxon>Rhabditomorpha</taxon>
        <taxon>Strongyloidea</taxon>
        <taxon>Heterorhabditidae</taxon>
        <taxon>Heterorhabditis</taxon>
    </lineage>
</organism>
<protein>
    <submittedName>
        <fullName evidence="2">Uncharacterized protein</fullName>
    </submittedName>
</protein>
<evidence type="ECO:0000313" key="1">
    <source>
        <dbReference type="Proteomes" id="UP000095283"/>
    </source>
</evidence>
<keyword evidence="1" id="KW-1185">Reference proteome</keyword>
<accession>A0A1I7WLL6</accession>
<dbReference type="WBParaSite" id="Hba_06033">
    <property type="protein sequence ID" value="Hba_06033"/>
    <property type="gene ID" value="Hba_06033"/>
</dbReference>
<name>A0A1I7WLL6_HETBA</name>